<reference evidence="7" key="1">
    <citation type="submission" date="2021-02" db="EMBL/GenBank/DDBJ databases">
        <authorList>
            <person name="Palmer J.M."/>
        </authorList>
    </citation>
    <scope>NUCLEOTIDE SEQUENCE</scope>
    <source>
        <strain evidence="7">SCRP734</strain>
    </source>
</reference>
<dbReference type="EMBL" id="JAGDFM010000007">
    <property type="protein sequence ID" value="KAG7393021.1"/>
    <property type="molecule type" value="Genomic_DNA"/>
</dbReference>
<feature type="domain" description="RING-type" evidence="6">
    <location>
        <begin position="209"/>
        <end position="255"/>
    </location>
</feature>
<evidence type="ECO:0000259" key="6">
    <source>
        <dbReference type="PROSITE" id="PS50089"/>
    </source>
</evidence>
<name>A0A8T1WIM7_9STRA</name>
<protein>
    <recommendedName>
        <fullName evidence="6">RING-type domain-containing protein</fullName>
    </recommendedName>
</protein>
<keyword evidence="3" id="KW-0862">Zinc</keyword>
<dbReference type="GO" id="GO:0061630">
    <property type="term" value="F:ubiquitin protein ligase activity"/>
    <property type="evidence" value="ECO:0007669"/>
    <property type="project" value="TreeGrafter"/>
</dbReference>
<keyword evidence="1" id="KW-0479">Metal-binding</keyword>
<keyword evidence="2 4" id="KW-0863">Zinc-finger</keyword>
<dbReference type="Proteomes" id="UP000694044">
    <property type="component" value="Unassembled WGS sequence"/>
</dbReference>
<comment type="caution">
    <text evidence="7">The sequence shown here is derived from an EMBL/GenBank/DDBJ whole genome shotgun (WGS) entry which is preliminary data.</text>
</comment>
<proteinExistence type="predicted"/>
<accession>A0A8T1WIM7</accession>
<evidence type="ECO:0000256" key="1">
    <source>
        <dbReference type="ARBA" id="ARBA00022723"/>
    </source>
</evidence>
<dbReference type="GO" id="GO:0043161">
    <property type="term" value="P:proteasome-mediated ubiquitin-dependent protein catabolic process"/>
    <property type="evidence" value="ECO:0007669"/>
    <property type="project" value="TreeGrafter"/>
</dbReference>
<gene>
    <name evidence="7" type="ORF">PHYPSEUDO_013509</name>
</gene>
<dbReference type="AlphaFoldDB" id="A0A8T1WIM7"/>
<organism evidence="7 8">
    <name type="scientific">Phytophthora pseudosyringae</name>
    <dbReference type="NCBI Taxonomy" id="221518"/>
    <lineage>
        <taxon>Eukaryota</taxon>
        <taxon>Sar</taxon>
        <taxon>Stramenopiles</taxon>
        <taxon>Oomycota</taxon>
        <taxon>Peronosporomycetes</taxon>
        <taxon>Peronosporales</taxon>
        <taxon>Peronosporaceae</taxon>
        <taxon>Phytophthora</taxon>
    </lineage>
</organism>
<dbReference type="PROSITE" id="PS50089">
    <property type="entry name" value="ZF_RING_2"/>
    <property type="match status" value="1"/>
</dbReference>
<evidence type="ECO:0000256" key="3">
    <source>
        <dbReference type="ARBA" id="ARBA00022833"/>
    </source>
</evidence>
<dbReference type="InterPro" id="IPR050731">
    <property type="entry name" value="HRD1_E3_ubiq-ligases"/>
</dbReference>
<evidence type="ECO:0000256" key="5">
    <source>
        <dbReference type="SAM" id="MobiDB-lite"/>
    </source>
</evidence>
<dbReference type="SMART" id="SM00184">
    <property type="entry name" value="RING"/>
    <property type="match status" value="1"/>
</dbReference>
<evidence type="ECO:0000256" key="2">
    <source>
        <dbReference type="ARBA" id="ARBA00022771"/>
    </source>
</evidence>
<feature type="compositionally biased region" description="Basic and acidic residues" evidence="5">
    <location>
        <begin position="1"/>
        <end position="13"/>
    </location>
</feature>
<evidence type="ECO:0000256" key="4">
    <source>
        <dbReference type="PROSITE-ProRule" id="PRU00175"/>
    </source>
</evidence>
<feature type="region of interest" description="Disordered" evidence="5">
    <location>
        <begin position="1"/>
        <end position="27"/>
    </location>
</feature>
<keyword evidence="8" id="KW-1185">Reference proteome</keyword>
<dbReference type="GO" id="GO:0008270">
    <property type="term" value="F:zinc ion binding"/>
    <property type="evidence" value="ECO:0007669"/>
    <property type="project" value="UniProtKB-KW"/>
</dbReference>
<dbReference type="Pfam" id="PF13639">
    <property type="entry name" value="zf-RING_2"/>
    <property type="match status" value="1"/>
</dbReference>
<sequence>MTRPRPREIRSPGRLENGPAEKSPPIQQLRRPDLPLMIRGGCRARVISCPAEPTAADAITRHYSCGLRGGVVPQSRPREKNSEPREAGLVLPTRYLAALPFAFCSFLLFAHALRSGNSEQQIPDQATRQRMEVTVRVEVHYCTPPDTVLGDVLRLLRSRTWAAFMTRHIGPRLEKVSPVDVSVLGRLDGQWQAQASRSAGAQCSTPVVCVICMDADEGSKCRPENHGVQLPCGHAFHRRCIHSWLQLQSTCPICRWQFPKEFAGSRFVARRLQSTAVLPEHIRSWSRASIAHAPVGGHSVRVVVSLTLAKALPSASCGRVPCPCELTAILLDETSGEMFSEMDTQLATVRCHLEAPWHRIVSTRFALVEAEAKFSDVPEASSCVARETGRKRRCFRRQTETSKRQRVSE</sequence>
<dbReference type="GO" id="GO:0012505">
    <property type="term" value="C:endomembrane system"/>
    <property type="evidence" value="ECO:0007669"/>
    <property type="project" value="TreeGrafter"/>
</dbReference>
<dbReference type="PANTHER" id="PTHR22763">
    <property type="entry name" value="RING ZINC FINGER PROTEIN"/>
    <property type="match status" value="1"/>
</dbReference>
<evidence type="ECO:0000313" key="7">
    <source>
        <dbReference type="EMBL" id="KAG7393021.1"/>
    </source>
</evidence>
<dbReference type="OrthoDB" id="8062037at2759"/>
<dbReference type="InterPro" id="IPR001841">
    <property type="entry name" value="Znf_RING"/>
</dbReference>
<evidence type="ECO:0000313" key="8">
    <source>
        <dbReference type="Proteomes" id="UP000694044"/>
    </source>
</evidence>